<evidence type="ECO:0000313" key="2">
    <source>
        <dbReference type="EMBL" id="KAF4628610.1"/>
    </source>
</evidence>
<dbReference type="EMBL" id="JAAMPI010000787">
    <property type="protein sequence ID" value="KAF4628610.1"/>
    <property type="molecule type" value="Genomic_DNA"/>
</dbReference>
<gene>
    <name evidence="2" type="ORF">G7Y89_g9546</name>
</gene>
<dbReference type="AlphaFoldDB" id="A0A8H4REG0"/>
<dbReference type="Gene3D" id="3.40.50.300">
    <property type="entry name" value="P-loop containing nucleotide triphosphate hydrolases"/>
    <property type="match status" value="1"/>
</dbReference>
<feature type="domain" description="NadR/Ttd14 AAA" evidence="1">
    <location>
        <begin position="10"/>
        <end position="188"/>
    </location>
</feature>
<dbReference type="Pfam" id="PF13521">
    <property type="entry name" value="AAA_28"/>
    <property type="match status" value="1"/>
</dbReference>
<dbReference type="OrthoDB" id="6118920at2759"/>
<proteinExistence type="predicted"/>
<dbReference type="InterPro" id="IPR038727">
    <property type="entry name" value="NadR/Ttd14_AAA_dom"/>
</dbReference>
<dbReference type="SUPFAM" id="SSF52540">
    <property type="entry name" value="P-loop containing nucleoside triphosphate hydrolases"/>
    <property type="match status" value="1"/>
</dbReference>
<reference evidence="2 3" key="1">
    <citation type="submission" date="2020-03" db="EMBL/GenBank/DDBJ databases">
        <title>Draft Genome Sequence of Cudoniella acicularis.</title>
        <authorList>
            <person name="Buettner E."/>
            <person name="Kellner H."/>
        </authorList>
    </citation>
    <scope>NUCLEOTIDE SEQUENCE [LARGE SCALE GENOMIC DNA]</scope>
    <source>
        <strain evidence="2 3">DSM 108380</strain>
    </source>
</reference>
<accession>A0A8H4REG0</accession>
<dbReference type="Proteomes" id="UP000566819">
    <property type="component" value="Unassembled WGS sequence"/>
</dbReference>
<comment type="caution">
    <text evidence="2">The sequence shown here is derived from an EMBL/GenBank/DDBJ whole genome shotgun (WGS) entry which is preliminary data.</text>
</comment>
<evidence type="ECO:0000313" key="3">
    <source>
        <dbReference type="Proteomes" id="UP000566819"/>
    </source>
</evidence>
<evidence type="ECO:0000259" key="1">
    <source>
        <dbReference type="Pfam" id="PF13521"/>
    </source>
</evidence>
<keyword evidence="3" id="KW-1185">Reference proteome</keyword>
<name>A0A8H4REG0_9HELO</name>
<protein>
    <recommendedName>
        <fullName evidence="1">NadR/Ttd14 AAA domain-containing protein</fullName>
    </recommendedName>
</protein>
<organism evidence="2 3">
    <name type="scientific">Cudoniella acicularis</name>
    <dbReference type="NCBI Taxonomy" id="354080"/>
    <lineage>
        <taxon>Eukaryota</taxon>
        <taxon>Fungi</taxon>
        <taxon>Dikarya</taxon>
        <taxon>Ascomycota</taxon>
        <taxon>Pezizomycotina</taxon>
        <taxon>Leotiomycetes</taxon>
        <taxon>Helotiales</taxon>
        <taxon>Tricladiaceae</taxon>
        <taxon>Cudoniella</taxon>
    </lineage>
</organism>
<sequence>MNQNNQLRNIYIVGAQCTGKTTLTNALEDHFKNTDDLVGNPISGPKFIKEVARTVLKQHDFTASDIKFSPAKAFALQRFILKAQLAAESAISETGDWFISDRSGADPLVYARRYVGKDAESGLAQSSEWKELQGRLRKSLVIVCEAGADWLTDDGVRLMPEDREDWVGFHQLFCRFLDEWDVKYEVLPFAVITLPERVEFVLERWKMQ</sequence>
<dbReference type="InterPro" id="IPR027417">
    <property type="entry name" value="P-loop_NTPase"/>
</dbReference>